<dbReference type="InterPro" id="IPR011008">
    <property type="entry name" value="Dimeric_a/b-barrel"/>
</dbReference>
<dbReference type="PROSITE" id="PS51502">
    <property type="entry name" value="S_R_A_B_BARREL"/>
    <property type="match status" value="1"/>
</dbReference>
<dbReference type="AlphaFoldDB" id="A0A167DA17"/>
<evidence type="ECO:0000313" key="4">
    <source>
        <dbReference type="Proteomes" id="UP000076584"/>
    </source>
</evidence>
<sequence>LLLLSQELLITPGPPRCCPRAPPSCCCPSFDFGLPSPSSPHYSHLPASAFRAHQQRSRASRTPDNHYHHHHHHHHHHHRRPFTNGSPGRREVLFVGKEPGVQRYVDKMAGRIHRVTMFKIADEGQKKQLIEQYKVLESSQKKDGKPYILSVVVGPAIDDPRSQGFTVVAKTEFASLDDMKYYDDECAAHDALKTFVKSKLDVGGVMSVYFEPQVVAQL</sequence>
<dbReference type="SUPFAM" id="SSF54909">
    <property type="entry name" value="Dimeric alpha+beta barrel"/>
    <property type="match status" value="1"/>
</dbReference>
<dbReference type="Pfam" id="PF07876">
    <property type="entry name" value="Dabb"/>
    <property type="match status" value="1"/>
</dbReference>
<gene>
    <name evidence="3" type="ORF">CI238_06024</name>
</gene>
<dbReference type="SMART" id="SM00886">
    <property type="entry name" value="Dabb"/>
    <property type="match status" value="1"/>
</dbReference>
<dbReference type="Proteomes" id="UP000076584">
    <property type="component" value="Unassembled WGS sequence"/>
</dbReference>
<comment type="caution">
    <text evidence="3">The sequence shown here is derived from an EMBL/GenBank/DDBJ whole genome shotgun (WGS) entry which is preliminary data.</text>
</comment>
<accession>A0A167DA17</accession>
<dbReference type="Gene3D" id="3.30.70.100">
    <property type="match status" value="1"/>
</dbReference>
<proteinExistence type="predicted"/>
<protein>
    <submittedName>
        <fullName evidence="3">Stress responsive a b barrel domain-containing protein</fullName>
    </submittedName>
</protein>
<reference evidence="3 4" key="1">
    <citation type="submission" date="2015-06" db="EMBL/GenBank/DDBJ databases">
        <title>Survival trade-offs in plant roots during colonization by closely related pathogenic and mutualistic fungi.</title>
        <authorList>
            <person name="Hacquard S."/>
            <person name="Kracher B."/>
            <person name="Hiruma K."/>
            <person name="Weinman A."/>
            <person name="Muench P."/>
            <person name="Garrido Oter R."/>
            <person name="Ver Loren van Themaat E."/>
            <person name="Dallerey J.-F."/>
            <person name="Damm U."/>
            <person name="Henrissat B."/>
            <person name="Lespinet O."/>
            <person name="Thon M."/>
            <person name="Kemen E."/>
            <person name="McHardy A.C."/>
            <person name="Schulze-Lefert P."/>
            <person name="O'Connell R.J."/>
        </authorList>
    </citation>
    <scope>NUCLEOTIDE SEQUENCE [LARGE SCALE GENOMIC DNA]</scope>
    <source>
        <strain evidence="3 4">MAFF 238704</strain>
    </source>
</reference>
<feature type="domain" description="Stress-response A/B barrel" evidence="2">
    <location>
        <begin position="112"/>
        <end position="210"/>
    </location>
</feature>
<keyword evidence="4" id="KW-1185">Reference proteome</keyword>
<evidence type="ECO:0000313" key="3">
    <source>
        <dbReference type="EMBL" id="KZL83597.1"/>
    </source>
</evidence>
<evidence type="ECO:0000256" key="1">
    <source>
        <dbReference type="SAM" id="MobiDB-lite"/>
    </source>
</evidence>
<feature type="region of interest" description="Disordered" evidence="1">
    <location>
        <begin position="49"/>
        <end position="90"/>
    </location>
</feature>
<feature type="non-terminal residue" evidence="3">
    <location>
        <position position="1"/>
    </location>
</feature>
<evidence type="ECO:0000259" key="2">
    <source>
        <dbReference type="PROSITE" id="PS51502"/>
    </source>
</evidence>
<name>A0A167DA17_COLIC</name>
<dbReference type="EMBL" id="LFIW01001090">
    <property type="protein sequence ID" value="KZL83597.1"/>
    <property type="molecule type" value="Genomic_DNA"/>
</dbReference>
<feature type="compositionally biased region" description="Basic residues" evidence="1">
    <location>
        <begin position="67"/>
        <end position="81"/>
    </location>
</feature>
<dbReference type="InterPro" id="IPR013097">
    <property type="entry name" value="Dabb"/>
</dbReference>
<organism evidence="3 4">
    <name type="scientific">Colletotrichum incanum</name>
    <name type="common">Soybean anthracnose fungus</name>
    <dbReference type="NCBI Taxonomy" id="1573173"/>
    <lineage>
        <taxon>Eukaryota</taxon>
        <taxon>Fungi</taxon>
        <taxon>Dikarya</taxon>
        <taxon>Ascomycota</taxon>
        <taxon>Pezizomycotina</taxon>
        <taxon>Sordariomycetes</taxon>
        <taxon>Hypocreomycetidae</taxon>
        <taxon>Glomerellales</taxon>
        <taxon>Glomerellaceae</taxon>
        <taxon>Colletotrichum</taxon>
        <taxon>Colletotrichum spaethianum species complex</taxon>
    </lineage>
</organism>